<proteinExistence type="predicted"/>
<keyword evidence="2" id="KW-1185">Reference proteome</keyword>
<dbReference type="EMBL" id="JAUKUD010000004">
    <property type="protein sequence ID" value="KAK0746311.1"/>
    <property type="molecule type" value="Genomic_DNA"/>
</dbReference>
<protein>
    <submittedName>
        <fullName evidence="1">Uncharacterized protein</fullName>
    </submittedName>
</protein>
<comment type="caution">
    <text evidence="1">The sequence shown here is derived from an EMBL/GenBank/DDBJ whole genome shotgun (WGS) entry which is preliminary data.</text>
</comment>
<reference evidence="1" key="1">
    <citation type="submission" date="2023-06" db="EMBL/GenBank/DDBJ databases">
        <title>Genome-scale phylogeny and comparative genomics of the fungal order Sordariales.</title>
        <authorList>
            <consortium name="Lawrence Berkeley National Laboratory"/>
            <person name="Hensen N."/>
            <person name="Bonometti L."/>
            <person name="Westerberg I."/>
            <person name="Brannstrom I.O."/>
            <person name="Guillou S."/>
            <person name="Cros-Aarteil S."/>
            <person name="Calhoun S."/>
            <person name="Haridas S."/>
            <person name="Kuo A."/>
            <person name="Mondo S."/>
            <person name="Pangilinan J."/>
            <person name="Riley R."/>
            <person name="LaButti K."/>
            <person name="Andreopoulos B."/>
            <person name="Lipzen A."/>
            <person name="Chen C."/>
            <person name="Yanf M."/>
            <person name="Daum C."/>
            <person name="Ng V."/>
            <person name="Clum A."/>
            <person name="Steindorff A."/>
            <person name="Ohm R."/>
            <person name="Martin F."/>
            <person name="Silar P."/>
            <person name="Natvig D."/>
            <person name="Lalanne C."/>
            <person name="Gautier V."/>
            <person name="Ament-velasquez S.L."/>
            <person name="Kruys A."/>
            <person name="Hutchinson M.I."/>
            <person name="Powell A.J."/>
            <person name="Barry K."/>
            <person name="Miller A.N."/>
            <person name="Grigoriev I.V."/>
            <person name="Debuchy R."/>
            <person name="Gladieux P."/>
            <person name="Thoren M.H."/>
            <person name="Johannesson H."/>
        </authorList>
    </citation>
    <scope>NUCLEOTIDE SEQUENCE</scope>
    <source>
        <strain evidence="1">SMH3187-1</strain>
    </source>
</reference>
<dbReference type="Proteomes" id="UP001172155">
    <property type="component" value="Unassembled WGS sequence"/>
</dbReference>
<evidence type="ECO:0000313" key="1">
    <source>
        <dbReference type="EMBL" id="KAK0746311.1"/>
    </source>
</evidence>
<accession>A0AA40K552</accession>
<evidence type="ECO:0000313" key="2">
    <source>
        <dbReference type="Proteomes" id="UP001172155"/>
    </source>
</evidence>
<dbReference type="AlphaFoldDB" id="A0AA40K552"/>
<name>A0AA40K552_9PEZI</name>
<gene>
    <name evidence="1" type="ORF">B0T18DRAFT_411353</name>
</gene>
<organism evidence="1 2">
    <name type="scientific">Schizothecium vesticola</name>
    <dbReference type="NCBI Taxonomy" id="314040"/>
    <lineage>
        <taxon>Eukaryota</taxon>
        <taxon>Fungi</taxon>
        <taxon>Dikarya</taxon>
        <taxon>Ascomycota</taxon>
        <taxon>Pezizomycotina</taxon>
        <taxon>Sordariomycetes</taxon>
        <taxon>Sordariomycetidae</taxon>
        <taxon>Sordariales</taxon>
        <taxon>Schizotheciaceae</taxon>
        <taxon>Schizothecium</taxon>
    </lineage>
</organism>
<sequence>MNTRTLKLLLVSAMKAVPPPTSPSAGPVFSLHVVCFPVSSPLPADIPRDAGFSKRPFALAGKLLPCHPSPRRARHIQERLLFMHPLWKQSPTGWRIAAPPCAMPEVEALGAVCCWSQDRPTPETGGWHPIRVPRTSDGP</sequence>